<reference evidence="1 2" key="1">
    <citation type="submission" date="2019-05" db="EMBL/GenBank/DDBJ databases">
        <title>Marivita sp. nov. isolated from sea sediment.</title>
        <authorList>
            <person name="Kim W."/>
        </authorList>
    </citation>
    <scope>NUCLEOTIDE SEQUENCE [LARGE SCALE GENOMIC DNA]</scope>
    <source>
        <strain evidence="1 2">CAU 1492</strain>
    </source>
</reference>
<protein>
    <submittedName>
        <fullName evidence="1">Uncharacterized protein</fullName>
    </submittedName>
</protein>
<comment type="caution">
    <text evidence="1">The sequence shown here is derived from an EMBL/GenBank/DDBJ whole genome shotgun (WGS) entry which is preliminary data.</text>
</comment>
<evidence type="ECO:0000313" key="1">
    <source>
        <dbReference type="EMBL" id="TMV10488.1"/>
    </source>
</evidence>
<gene>
    <name evidence="1" type="ORF">FGK64_17040</name>
</gene>
<keyword evidence="2" id="KW-1185">Reference proteome</keyword>
<evidence type="ECO:0000313" key="2">
    <source>
        <dbReference type="Proteomes" id="UP001191082"/>
    </source>
</evidence>
<organism evidence="1 2">
    <name type="scientific">Arenibacterium halophilum</name>
    <dbReference type="NCBI Taxonomy" id="2583821"/>
    <lineage>
        <taxon>Bacteria</taxon>
        <taxon>Pseudomonadati</taxon>
        <taxon>Pseudomonadota</taxon>
        <taxon>Alphaproteobacteria</taxon>
        <taxon>Rhodobacterales</taxon>
        <taxon>Paracoccaceae</taxon>
        <taxon>Arenibacterium</taxon>
    </lineage>
</organism>
<proteinExistence type="predicted"/>
<sequence>MMPVVRLNDATFADLSTLRTWLGTKTPSETIDIIVREALSNLDIEGEGFDYDTASEQDEDVMRFESSPGLTFTKPLVANVRGTSIHNPKWSSILIALVTELHSDGLRGDKLVEELNVPSKSHKYESEGFKFYSKLGISIQGQSSEDAWKEIERLSKKWQVPVSVEFMWRYNPKARYPGKRGIIQAS</sequence>
<accession>A0ABY2X4V8</accession>
<dbReference type="NCBIfam" id="NF047386">
    <property type="entry name" value="T4SS_SepA_fam"/>
    <property type="match status" value="1"/>
</dbReference>
<dbReference type="EMBL" id="VCPC01000004">
    <property type="protein sequence ID" value="TMV10488.1"/>
    <property type="molecule type" value="Genomic_DNA"/>
</dbReference>
<name>A0ABY2X4V8_9RHOB</name>
<dbReference type="Proteomes" id="UP001191082">
    <property type="component" value="Unassembled WGS sequence"/>
</dbReference>
<dbReference type="RefSeq" id="WP_138865064.1">
    <property type="nucleotide sequence ID" value="NZ_VCPC01000004.1"/>
</dbReference>